<dbReference type="EMBL" id="JBBNAE010000002">
    <property type="protein sequence ID" value="KAK9145278.1"/>
    <property type="molecule type" value="Genomic_DNA"/>
</dbReference>
<organism evidence="1 2">
    <name type="scientific">Stephania japonica</name>
    <dbReference type="NCBI Taxonomy" id="461633"/>
    <lineage>
        <taxon>Eukaryota</taxon>
        <taxon>Viridiplantae</taxon>
        <taxon>Streptophyta</taxon>
        <taxon>Embryophyta</taxon>
        <taxon>Tracheophyta</taxon>
        <taxon>Spermatophyta</taxon>
        <taxon>Magnoliopsida</taxon>
        <taxon>Ranunculales</taxon>
        <taxon>Menispermaceae</taxon>
        <taxon>Menispermoideae</taxon>
        <taxon>Cissampelideae</taxon>
        <taxon>Stephania</taxon>
    </lineage>
</organism>
<evidence type="ECO:0008006" key="3">
    <source>
        <dbReference type="Google" id="ProtNLM"/>
    </source>
</evidence>
<gene>
    <name evidence="1" type="ORF">Sjap_005181</name>
</gene>
<protein>
    <recommendedName>
        <fullName evidence="3">FAR1 domain-containing protein</fullName>
    </recommendedName>
</protein>
<proteinExistence type="predicted"/>
<accession>A0AAP0K538</accession>
<keyword evidence="2" id="KW-1185">Reference proteome</keyword>
<dbReference type="Proteomes" id="UP001417504">
    <property type="component" value="Unassembled WGS sequence"/>
</dbReference>
<dbReference type="AlphaFoldDB" id="A0AAP0K538"/>
<evidence type="ECO:0000313" key="1">
    <source>
        <dbReference type="EMBL" id="KAK9145278.1"/>
    </source>
</evidence>
<reference evidence="1 2" key="1">
    <citation type="submission" date="2024-01" db="EMBL/GenBank/DDBJ databases">
        <title>Genome assemblies of Stephania.</title>
        <authorList>
            <person name="Yang L."/>
        </authorList>
    </citation>
    <scope>NUCLEOTIDE SEQUENCE [LARGE SCALE GENOMIC DNA]</scope>
    <source>
        <strain evidence="1">QJT</strain>
        <tissue evidence="1">Leaf</tissue>
    </source>
</reference>
<name>A0AAP0K538_9MAGN</name>
<evidence type="ECO:0000313" key="2">
    <source>
        <dbReference type="Proteomes" id="UP001417504"/>
    </source>
</evidence>
<sequence>MVIILKSNSSGIGQCRRARFSIGCERYWTFEVKVAKSKRVLKEIDDKDSEDIKKVAGTKKCGCWFNINVKHELDDLWHVRVLCGMHNHRFNNSLVGHVVVGRLTVPEKYIVRDLRKTSAWPKDILSHIKR</sequence>
<comment type="caution">
    <text evidence="1">The sequence shown here is derived from an EMBL/GenBank/DDBJ whole genome shotgun (WGS) entry which is preliminary data.</text>
</comment>